<gene>
    <name evidence="2" type="ORF">AW10_03023</name>
</gene>
<keyword evidence="1" id="KW-1133">Transmembrane helix</keyword>
<proteinExistence type="predicted"/>
<comment type="caution">
    <text evidence="2">The sequence shown here is derived from an EMBL/GenBank/DDBJ whole genome shotgun (WGS) entry which is preliminary data.</text>
</comment>
<reference evidence="2 3" key="1">
    <citation type="submission" date="2014-02" db="EMBL/GenBank/DDBJ databases">
        <title>Expanding our view of genomic diversity in Candidatus Accumulibacter clades.</title>
        <authorList>
            <person name="Skennerton C.T."/>
            <person name="Barr J.J."/>
            <person name="Slater F.R."/>
            <person name="Bond P.L."/>
            <person name="Tyson G.W."/>
        </authorList>
    </citation>
    <scope>NUCLEOTIDE SEQUENCE [LARGE SCALE GENOMIC DNA]</scope>
    <source>
        <strain evidence="3">BA-92</strain>
    </source>
</reference>
<dbReference type="AlphaFoldDB" id="A0A011QI50"/>
<evidence type="ECO:0000313" key="3">
    <source>
        <dbReference type="Proteomes" id="UP000021816"/>
    </source>
</evidence>
<feature type="transmembrane region" description="Helical" evidence="1">
    <location>
        <begin position="6"/>
        <end position="27"/>
    </location>
</feature>
<accession>A0A011QI50</accession>
<keyword evidence="1" id="KW-0472">Membrane</keyword>
<evidence type="ECO:0000313" key="2">
    <source>
        <dbReference type="EMBL" id="EXI78499.1"/>
    </source>
</evidence>
<dbReference type="Proteomes" id="UP000021816">
    <property type="component" value="Unassembled WGS sequence"/>
</dbReference>
<organism evidence="2 3">
    <name type="scientific">Candidatus Accumulibacter appositus</name>
    <dbReference type="NCBI Taxonomy" id="1454003"/>
    <lineage>
        <taxon>Bacteria</taxon>
        <taxon>Pseudomonadati</taxon>
        <taxon>Pseudomonadota</taxon>
        <taxon>Betaproteobacteria</taxon>
        <taxon>Candidatus Accumulibacter</taxon>
    </lineage>
</organism>
<name>A0A011QI50_9PROT</name>
<evidence type="ECO:0000256" key="1">
    <source>
        <dbReference type="SAM" id="Phobius"/>
    </source>
</evidence>
<feature type="transmembrane region" description="Helical" evidence="1">
    <location>
        <begin position="163"/>
        <end position="181"/>
    </location>
</feature>
<keyword evidence="1" id="KW-0812">Transmembrane</keyword>
<protein>
    <submittedName>
        <fullName evidence="2">Uncharacterized protein</fullName>
    </submittedName>
</protein>
<sequence length="217" mass="24540">MAPFETKDLILTAGVVVTLVLGIWNAVANARSSRRTTFINTVTSQRVKWIEQLRKDIATFSGLTYTWCFSSLEDKPQEDDVLREIDLLRHLIKLRLNPSGGPDQEITKLLDAIPTLTHESTHDQLRAALEQLTIVSQALLKAEWDKVKKESHAGDGFSGLRRVAIVLSSGWLLMVFTLLIIEGSPFPWHKLLVSGLMPVAVVWGIWWIWAGFRRRDV</sequence>
<dbReference type="EMBL" id="JEMX01000070">
    <property type="protein sequence ID" value="EXI78499.1"/>
    <property type="molecule type" value="Genomic_DNA"/>
</dbReference>
<feature type="transmembrane region" description="Helical" evidence="1">
    <location>
        <begin position="193"/>
        <end position="212"/>
    </location>
</feature>